<dbReference type="PANTHER" id="PTHR46044:SF1">
    <property type="entry name" value="CN HYDROLASE DOMAIN-CONTAINING PROTEIN"/>
    <property type="match status" value="1"/>
</dbReference>
<dbReference type="Pfam" id="PF00795">
    <property type="entry name" value="CN_hydrolase"/>
    <property type="match status" value="1"/>
</dbReference>
<dbReference type="CDD" id="cd07564">
    <property type="entry name" value="nitrilases_CHs"/>
    <property type="match status" value="1"/>
</dbReference>
<name>A0A212IW40_9DELT</name>
<accession>A0A212IW40</accession>
<reference evidence="3" key="1">
    <citation type="submission" date="2016-04" db="EMBL/GenBank/DDBJ databases">
        <authorList>
            <person name="Evans L.H."/>
            <person name="Alamgir A."/>
            <person name="Owens N."/>
            <person name="Weber N.D."/>
            <person name="Virtaneva K."/>
            <person name="Barbian K."/>
            <person name="Babar A."/>
            <person name="Rosenke K."/>
        </authorList>
    </citation>
    <scope>NUCLEOTIDE SEQUENCE</scope>
    <source>
        <strain evidence="3">86</strain>
    </source>
</reference>
<feature type="domain" description="CN hydrolase" evidence="2">
    <location>
        <begin position="5"/>
        <end position="273"/>
    </location>
</feature>
<dbReference type="EMBL" id="FLUQ01000001">
    <property type="protein sequence ID" value="SBV91441.1"/>
    <property type="molecule type" value="Genomic_DNA"/>
</dbReference>
<dbReference type="PROSITE" id="PS50263">
    <property type="entry name" value="CN_HYDROLASE"/>
    <property type="match status" value="1"/>
</dbReference>
<organism evidence="3">
    <name type="scientific">uncultured delta proteobacterium</name>
    <dbReference type="NCBI Taxonomy" id="34034"/>
    <lineage>
        <taxon>Bacteria</taxon>
        <taxon>Deltaproteobacteria</taxon>
        <taxon>environmental samples</taxon>
    </lineage>
</organism>
<evidence type="ECO:0000259" key="2">
    <source>
        <dbReference type="PROSITE" id="PS50263"/>
    </source>
</evidence>
<dbReference type="Gene3D" id="3.60.110.10">
    <property type="entry name" value="Carbon-nitrogen hydrolase"/>
    <property type="match status" value="1"/>
</dbReference>
<evidence type="ECO:0000256" key="1">
    <source>
        <dbReference type="ARBA" id="ARBA00008129"/>
    </source>
</evidence>
<dbReference type="SUPFAM" id="SSF56317">
    <property type="entry name" value="Carbon-nitrogen hydrolase"/>
    <property type="match status" value="1"/>
</dbReference>
<dbReference type="EC" id="3.5.5.1" evidence="3"/>
<gene>
    <name evidence="3" type="primary">NIT4B</name>
    <name evidence="3" type="ORF">KL86DPRO_10192</name>
</gene>
<proteinExistence type="inferred from homology"/>
<keyword evidence="3" id="KW-0378">Hydrolase</keyword>
<dbReference type="PANTHER" id="PTHR46044">
    <property type="entry name" value="NITRILASE"/>
    <property type="match status" value="1"/>
</dbReference>
<dbReference type="InterPro" id="IPR003010">
    <property type="entry name" value="C-N_Hydrolase"/>
</dbReference>
<dbReference type="AlphaFoldDB" id="A0A212IW40"/>
<dbReference type="GO" id="GO:0047427">
    <property type="term" value="F:cyanoalanine nitrilase activity"/>
    <property type="evidence" value="ECO:0007669"/>
    <property type="project" value="UniProtKB-EC"/>
</dbReference>
<sequence length="315" mass="34524">MSTQVRVAVVQASPIPFDKDAAVAKVARLTREAAAKGAKIVLFPEAYIPCYPRGMHFGSNVGKRTDEGRKDFRRYYEQAIPVPGEETLLLGQAAAEAGVYLNVGVIERDNGSLHCTVVFFGPDGTYLGKHRKLKPTGSERLIWSQGDGSTLTVVDTPYGTMGSVICWENYMPLLRAAMYAKGTAIYLAPTADARDSWQATIKHIALEGRCFVLSCNQYQTKDMVPTDLPGYGDLDAEPDLMCRGGSAILDPLGNYLAGPLYGEEGILVADLDLGRLAEARYDFDVVDHYARNDVFTLLVDERPQRGIEFITEDNA</sequence>
<dbReference type="EC" id="3.5.5.4" evidence="3"/>
<dbReference type="InterPro" id="IPR044149">
    <property type="entry name" value="Nitrilases_CHs"/>
</dbReference>
<evidence type="ECO:0000313" key="3">
    <source>
        <dbReference type="EMBL" id="SBV91441.1"/>
    </source>
</evidence>
<dbReference type="InterPro" id="IPR036526">
    <property type="entry name" value="C-N_Hydrolase_sf"/>
</dbReference>
<comment type="similarity">
    <text evidence="1">Belongs to the carbon-nitrogen hydrolase superfamily. Nitrilase family.</text>
</comment>
<protein>
    <submittedName>
        <fullName evidence="3">Bifunctional nitrilase/nitrile hydratase NIT4B</fullName>
        <ecNumber evidence="3">3.5.5.1</ecNumber>
        <ecNumber evidence="3">3.5.5.4</ecNumber>
    </submittedName>
</protein>